<dbReference type="SUPFAM" id="SSF81324">
    <property type="entry name" value="Voltage-gated potassium channels"/>
    <property type="match status" value="1"/>
</dbReference>
<dbReference type="Gene3D" id="3.40.50.720">
    <property type="entry name" value="NAD(P)-binding Rossmann-like Domain"/>
    <property type="match status" value="1"/>
</dbReference>
<keyword evidence="5" id="KW-0407">Ion channel</keyword>
<evidence type="ECO:0000259" key="3">
    <source>
        <dbReference type="PROSITE" id="PS51201"/>
    </source>
</evidence>
<evidence type="ECO:0000256" key="1">
    <source>
        <dbReference type="ARBA" id="ARBA00004651"/>
    </source>
</evidence>
<dbReference type="Pfam" id="PF02254">
    <property type="entry name" value="TrkA_N"/>
    <property type="match status" value="1"/>
</dbReference>
<dbReference type="EMBL" id="DSZU01000029">
    <property type="protein sequence ID" value="HGV54842.1"/>
    <property type="molecule type" value="Genomic_DNA"/>
</dbReference>
<dbReference type="PANTHER" id="PTHR43833">
    <property type="entry name" value="POTASSIUM CHANNEL PROTEIN 2-RELATED-RELATED"/>
    <property type="match status" value="1"/>
</dbReference>
<dbReference type="SUPFAM" id="SSF51735">
    <property type="entry name" value="NAD(P)-binding Rossmann-fold domains"/>
    <property type="match status" value="1"/>
</dbReference>
<dbReference type="PROSITE" id="PS51201">
    <property type="entry name" value="RCK_N"/>
    <property type="match status" value="1"/>
</dbReference>
<keyword evidence="5" id="KW-0813">Transport</keyword>
<keyword evidence="2" id="KW-0812">Transmembrane</keyword>
<evidence type="ECO:0000313" key="5">
    <source>
        <dbReference type="EMBL" id="HGV54842.1"/>
    </source>
</evidence>
<dbReference type="InterPro" id="IPR013099">
    <property type="entry name" value="K_chnl_dom"/>
</dbReference>
<sequence length="333" mass="37508">MEHRKFILIGIFWLFILLTGGTLGYMLLEGAKFLDALFMTVITITTIGYEEYVPLSDLGRIFTIFLALGGAGFFFYILALFSEVMVSKTIENLWGKKIMKQISQLKDHCILCGFGRIGRYIYEFIKEELPVVVIEKNPEILKELEEKRVLHLEGDATSEETLIKAGIERAKYLVAVLGEDAENVYIVLTARNLNPNLYIVARADNPKVEKKLYQAGANRVLLPYIIGARKMALSLLKPNVMDFMEIASPELQMDLQIEEIYVEEGSTLANKSLAESKIRELTNAIILAIKRASGEMVFNPSSQETILGGDILIALGERKKLEILSDLAKKLRH</sequence>
<protein>
    <submittedName>
        <fullName evidence="5">Potassium channel protein</fullName>
    </submittedName>
</protein>
<dbReference type="Pfam" id="PF02080">
    <property type="entry name" value="TrkA_C"/>
    <property type="match status" value="1"/>
</dbReference>
<feature type="domain" description="RCK N-terminal" evidence="3">
    <location>
        <begin position="106"/>
        <end position="222"/>
    </location>
</feature>
<dbReference type="PANTHER" id="PTHR43833:SF9">
    <property type="entry name" value="POTASSIUM CHANNEL PROTEIN YUGO-RELATED"/>
    <property type="match status" value="1"/>
</dbReference>
<dbReference type="Gene3D" id="3.30.70.1450">
    <property type="entry name" value="Regulator of K+ conductance, C-terminal domain"/>
    <property type="match status" value="1"/>
</dbReference>
<dbReference type="InterPro" id="IPR003148">
    <property type="entry name" value="RCK_N"/>
</dbReference>
<feature type="transmembrane region" description="Helical" evidence="2">
    <location>
        <begin position="61"/>
        <end position="81"/>
    </location>
</feature>
<dbReference type="GO" id="GO:0005886">
    <property type="term" value="C:plasma membrane"/>
    <property type="evidence" value="ECO:0007669"/>
    <property type="project" value="UniProtKB-SubCell"/>
</dbReference>
<evidence type="ECO:0000259" key="4">
    <source>
        <dbReference type="PROSITE" id="PS51202"/>
    </source>
</evidence>
<dbReference type="PROSITE" id="PS51202">
    <property type="entry name" value="RCK_C"/>
    <property type="match status" value="1"/>
</dbReference>
<dbReference type="Gene3D" id="1.10.287.70">
    <property type="match status" value="1"/>
</dbReference>
<accession>A0A832LVP1</accession>
<organism evidence="5">
    <name type="scientific">Caldimicrobium thiodismutans</name>
    <dbReference type="NCBI Taxonomy" id="1653476"/>
    <lineage>
        <taxon>Bacteria</taxon>
        <taxon>Pseudomonadati</taxon>
        <taxon>Thermodesulfobacteriota</taxon>
        <taxon>Thermodesulfobacteria</taxon>
        <taxon>Thermodesulfobacteriales</taxon>
        <taxon>Thermodesulfobacteriaceae</taxon>
        <taxon>Caldimicrobium</taxon>
    </lineage>
</organism>
<feature type="domain" description="RCK C-terminal" evidence="4">
    <location>
        <begin position="244"/>
        <end position="330"/>
    </location>
</feature>
<keyword evidence="2" id="KW-0472">Membrane</keyword>
<dbReference type="InterPro" id="IPR050721">
    <property type="entry name" value="Trk_Ktr_HKT_K-transport"/>
</dbReference>
<dbReference type="GO" id="GO:0008324">
    <property type="term" value="F:monoatomic cation transmembrane transporter activity"/>
    <property type="evidence" value="ECO:0007669"/>
    <property type="project" value="InterPro"/>
</dbReference>
<dbReference type="AlphaFoldDB" id="A0A832LVP1"/>
<dbReference type="GO" id="GO:0006813">
    <property type="term" value="P:potassium ion transport"/>
    <property type="evidence" value="ECO:0007669"/>
    <property type="project" value="InterPro"/>
</dbReference>
<comment type="caution">
    <text evidence="5">The sequence shown here is derived from an EMBL/GenBank/DDBJ whole genome shotgun (WGS) entry which is preliminary data.</text>
</comment>
<dbReference type="Pfam" id="PF07885">
    <property type="entry name" value="Ion_trans_2"/>
    <property type="match status" value="1"/>
</dbReference>
<dbReference type="InterPro" id="IPR036291">
    <property type="entry name" value="NAD(P)-bd_dom_sf"/>
</dbReference>
<feature type="transmembrane region" description="Helical" evidence="2">
    <location>
        <begin position="6"/>
        <end position="28"/>
    </location>
</feature>
<keyword evidence="5" id="KW-0406">Ion transport</keyword>
<evidence type="ECO:0000256" key="2">
    <source>
        <dbReference type="SAM" id="Phobius"/>
    </source>
</evidence>
<proteinExistence type="predicted"/>
<reference evidence="5" key="1">
    <citation type="journal article" date="2020" name="mSystems">
        <title>Genome- and Community-Level Interaction Insights into Carbon Utilization and Element Cycling Functions of Hydrothermarchaeota in Hydrothermal Sediment.</title>
        <authorList>
            <person name="Zhou Z."/>
            <person name="Liu Y."/>
            <person name="Xu W."/>
            <person name="Pan J."/>
            <person name="Luo Z.H."/>
            <person name="Li M."/>
        </authorList>
    </citation>
    <scope>NUCLEOTIDE SEQUENCE [LARGE SCALE GENOMIC DNA]</scope>
    <source>
        <strain evidence="5">SpSt-605</strain>
    </source>
</reference>
<dbReference type="InterPro" id="IPR036721">
    <property type="entry name" value="RCK_C_sf"/>
</dbReference>
<dbReference type="InterPro" id="IPR006037">
    <property type="entry name" value="RCK_C"/>
</dbReference>
<gene>
    <name evidence="5" type="ORF">ENT73_01965</name>
</gene>
<name>A0A832LVP1_9BACT</name>
<dbReference type="SUPFAM" id="SSF116726">
    <property type="entry name" value="TrkA C-terminal domain-like"/>
    <property type="match status" value="1"/>
</dbReference>
<comment type="subcellular location">
    <subcellularLocation>
        <location evidence="1">Cell membrane</location>
        <topology evidence="1">Multi-pass membrane protein</topology>
    </subcellularLocation>
</comment>
<keyword evidence="2" id="KW-1133">Transmembrane helix</keyword>